<feature type="domain" description="4Fe-4S ferredoxin-type" evidence="4">
    <location>
        <begin position="20"/>
        <end position="49"/>
    </location>
</feature>
<dbReference type="Pfam" id="PF13183">
    <property type="entry name" value="Fer4_8"/>
    <property type="match status" value="1"/>
</dbReference>
<dbReference type="EMBL" id="DRBW01000050">
    <property type="protein sequence ID" value="HDM89836.1"/>
    <property type="molecule type" value="Genomic_DNA"/>
</dbReference>
<dbReference type="PROSITE" id="PS00198">
    <property type="entry name" value="4FE4S_FER_1"/>
    <property type="match status" value="1"/>
</dbReference>
<dbReference type="PANTHER" id="PTHR43255:SF2">
    <property type="entry name" value="HETERODISULFIDE REDUCTASE RELATED PROTEIN"/>
    <property type="match status" value="1"/>
</dbReference>
<comment type="caution">
    <text evidence="5">The sequence shown here is derived from an EMBL/GenBank/DDBJ whole genome shotgun (WGS) entry which is preliminary data.</text>
</comment>
<dbReference type="GO" id="GO:0046872">
    <property type="term" value="F:metal ion binding"/>
    <property type="evidence" value="ECO:0007669"/>
    <property type="project" value="UniProtKB-KW"/>
</dbReference>
<keyword evidence="2" id="KW-0408">Iron</keyword>
<evidence type="ECO:0000256" key="3">
    <source>
        <dbReference type="ARBA" id="ARBA00023014"/>
    </source>
</evidence>
<dbReference type="Proteomes" id="UP000885931">
    <property type="component" value="Unassembled WGS sequence"/>
</dbReference>
<name>A0A7C0X8S8_UNCW3</name>
<dbReference type="InterPro" id="IPR009051">
    <property type="entry name" value="Helical_ferredxn"/>
</dbReference>
<dbReference type="InterPro" id="IPR051460">
    <property type="entry name" value="HdrC_iron-sulfur_subunit"/>
</dbReference>
<gene>
    <name evidence="5" type="ORF">ENG67_01335</name>
</gene>
<dbReference type="InterPro" id="IPR017900">
    <property type="entry name" value="4Fe4S_Fe_S_CS"/>
</dbReference>
<dbReference type="GO" id="GO:0051536">
    <property type="term" value="F:iron-sulfur cluster binding"/>
    <property type="evidence" value="ECO:0007669"/>
    <property type="project" value="UniProtKB-KW"/>
</dbReference>
<dbReference type="SUPFAM" id="SSF46548">
    <property type="entry name" value="alpha-helical ferredoxin"/>
    <property type="match status" value="1"/>
</dbReference>
<proteinExistence type="predicted"/>
<evidence type="ECO:0000256" key="1">
    <source>
        <dbReference type="ARBA" id="ARBA00022723"/>
    </source>
</evidence>
<dbReference type="AlphaFoldDB" id="A0A7C0X8S8"/>
<reference evidence="5" key="1">
    <citation type="journal article" date="2020" name="mSystems">
        <title>Genome- and Community-Level Interaction Insights into Carbon Utilization and Element Cycling Functions of Hydrothermarchaeota in Hydrothermal Sediment.</title>
        <authorList>
            <person name="Zhou Z."/>
            <person name="Liu Y."/>
            <person name="Xu W."/>
            <person name="Pan J."/>
            <person name="Luo Z.H."/>
            <person name="Li M."/>
        </authorList>
    </citation>
    <scope>NUCLEOTIDE SEQUENCE [LARGE SCALE GENOMIC DNA]</scope>
    <source>
        <strain evidence="5">HyVt-237</strain>
    </source>
</reference>
<keyword evidence="3" id="KW-0411">Iron-sulfur</keyword>
<dbReference type="PANTHER" id="PTHR43255">
    <property type="entry name" value="IRON-SULFUR-BINDING OXIDOREDUCTASE FADF-RELATED-RELATED"/>
    <property type="match status" value="1"/>
</dbReference>
<sequence length="169" mass="19038">MMPVKLDKLDPEFKFRVASTPGGENVTRCFACGTCTLSCPVREIDEKFNPRRIIHMILLGMKDEVLKSDFIWLCTACYACSERCPQDVGITDLMNALKNIAVEEGYVHPSYIEQVKALSQFDGLYEISDYDNKKREKLGLPRIERKGVVLKSIMEKTGIIGLAQQGGQE</sequence>
<accession>A0A7C0X8S8</accession>
<dbReference type="InterPro" id="IPR017896">
    <property type="entry name" value="4Fe4S_Fe-S-bd"/>
</dbReference>
<evidence type="ECO:0000256" key="2">
    <source>
        <dbReference type="ARBA" id="ARBA00023004"/>
    </source>
</evidence>
<dbReference type="GO" id="GO:0005886">
    <property type="term" value="C:plasma membrane"/>
    <property type="evidence" value="ECO:0007669"/>
    <property type="project" value="TreeGrafter"/>
</dbReference>
<evidence type="ECO:0000259" key="4">
    <source>
        <dbReference type="PROSITE" id="PS51379"/>
    </source>
</evidence>
<keyword evidence="1" id="KW-0479">Metal-binding</keyword>
<dbReference type="PROSITE" id="PS51379">
    <property type="entry name" value="4FE4S_FER_2"/>
    <property type="match status" value="1"/>
</dbReference>
<protein>
    <submittedName>
        <fullName evidence="5">4Fe-4S dicluster domain-containing protein</fullName>
    </submittedName>
</protein>
<organism evidence="5">
    <name type="scientific">candidate division WOR-3 bacterium</name>
    <dbReference type="NCBI Taxonomy" id="2052148"/>
    <lineage>
        <taxon>Bacteria</taxon>
        <taxon>Bacteria division WOR-3</taxon>
    </lineage>
</organism>
<evidence type="ECO:0000313" key="5">
    <source>
        <dbReference type="EMBL" id="HDM89836.1"/>
    </source>
</evidence>
<dbReference type="Gene3D" id="1.10.1060.10">
    <property type="entry name" value="Alpha-helical ferredoxin"/>
    <property type="match status" value="1"/>
</dbReference>